<protein>
    <submittedName>
        <fullName evidence="2">DUF4376 domain-containing protein</fullName>
    </submittedName>
</protein>
<dbReference type="RefSeq" id="WP_188254149.1">
    <property type="nucleotide sequence ID" value="NZ_JABVCF010000003.1"/>
</dbReference>
<reference evidence="2" key="1">
    <citation type="submission" date="2021-04" db="EMBL/GenBank/DDBJ databases">
        <title>Pseudaminobacter soli sp. nov., isolated from paddy soil contaminated by heavy metals.</title>
        <authorList>
            <person name="Zhang K."/>
        </authorList>
    </citation>
    <scope>NUCLEOTIDE SEQUENCE</scope>
    <source>
        <strain evidence="2">19-2017</strain>
    </source>
</reference>
<dbReference type="EMBL" id="JAGWCR010000003">
    <property type="protein sequence ID" value="MBS3648616.1"/>
    <property type="molecule type" value="Genomic_DNA"/>
</dbReference>
<dbReference type="AlphaFoldDB" id="A0A942DWR6"/>
<sequence>MPLFKEVEGQFLQWVGEPVGDVRHPMNIEEFWSDEDLEAIGLYRPVEPDPIPAGKVATLTHPARVNGVVKYVHTLVDATVTSEEVNAEALRRIEQGFRFNGKMFDNDTLSNRRISGAGTLALAAITQGKLPGDYHWHLTQAEIDAGGLPFSWIVKDNTTMLLDCHQVFELGQAAAAWEKAHVFAARALKDMGPVPLDYRDDKHWPSV</sequence>
<accession>A0A942DWR6</accession>
<evidence type="ECO:0000313" key="3">
    <source>
        <dbReference type="Proteomes" id="UP000680348"/>
    </source>
</evidence>
<organism evidence="2 3">
    <name type="scientific">Pseudaminobacter soli</name>
    <name type="common">ex Zhang et al. 2022</name>
    <dbReference type="NCBI Taxonomy" id="2831468"/>
    <lineage>
        <taxon>Bacteria</taxon>
        <taxon>Pseudomonadati</taxon>
        <taxon>Pseudomonadota</taxon>
        <taxon>Alphaproteobacteria</taxon>
        <taxon>Hyphomicrobiales</taxon>
        <taxon>Phyllobacteriaceae</taxon>
        <taxon>Pseudaminobacter</taxon>
    </lineage>
</organism>
<evidence type="ECO:0000313" key="2">
    <source>
        <dbReference type="EMBL" id="MBS3648616.1"/>
    </source>
</evidence>
<feature type="domain" description="DUF4376" evidence="1">
    <location>
        <begin position="82"/>
        <end position="190"/>
    </location>
</feature>
<name>A0A942DWR6_9HYPH</name>
<gene>
    <name evidence="2" type="ORF">KEU06_08235</name>
</gene>
<dbReference type="Pfam" id="PF14301">
    <property type="entry name" value="DUF4376"/>
    <property type="match status" value="1"/>
</dbReference>
<dbReference type="Proteomes" id="UP000680348">
    <property type="component" value="Unassembled WGS sequence"/>
</dbReference>
<proteinExistence type="predicted"/>
<keyword evidence="3" id="KW-1185">Reference proteome</keyword>
<evidence type="ECO:0000259" key="1">
    <source>
        <dbReference type="Pfam" id="PF14301"/>
    </source>
</evidence>
<dbReference type="InterPro" id="IPR025484">
    <property type="entry name" value="DUF4376"/>
</dbReference>
<comment type="caution">
    <text evidence="2">The sequence shown here is derived from an EMBL/GenBank/DDBJ whole genome shotgun (WGS) entry which is preliminary data.</text>
</comment>